<reference evidence="5" key="1">
    <citation type="submission" date="2014-09" db="EMBL/GenBank/DDBJ databases">
        <authorList>
            <person name="Sharma Rahul"/>
            <person name="Thines Marco"/>
        </authorList>
    </citation>
    <scope>NUCLEOTIDE SEQUENCE [LARGE SCALE GENOMIC DNA]</scope>
</reference>
<feature type="compositionally biased region" description="Basic and acidic residues" evidence="3">
    <location>
        <begin position="362"/>
        <end position="371"/>
    </location>
</feature>
<dbReference type="EMBL" id="CCYA01000277">
    <property type="protein sequence ID" value="CEH19092.1"/>
    <property type="molecule type" value="Genomic_DNA"/>
</dbReference>
<dbReference type="Pfam" id="PF00653">
    <property type="entry name" value="BIR"/>
    <property type="match status" value="2"/>
</dbReference>
<dbReference type="PANTHER" id="PTHR46771">
    <property type="entry name" value="DETERIN"/>
    <property type="match status" value="1"/>
</dbReference>
<evidence type="ECO:0000256" key="2">
    <source>
        <dbReference type="ARBA" id="ARBA00022833"/>
    </source>
</evidence>
<organism evidence="4 5">
    <name type="scientific">Ceraceosorus bombacis</name>
    <dbReference type="NCBI Taxonomy" id="401625"/>
    <lineage>
        <taxon>Eukaryota</taxon>
        <taxon>Fungi</taxon>
        <taxon>Dikarya</taxon>
        <taxon>Basidiomycota</taxon>
        <taxon>Ustilaginomycotina</taxon>
        <taxon>Exobasidiomycetes</taxon>
        <taxon>Ceraceosorales</taxon>
        <taxon>Ceraceosoraceae</taxon>
        <taxon>Ceraceosorus</taxon>
    </lineage>
</organism>
<feature type="compositionally biased region" description="Basic and acidic residues" evidence="3">
    <location>
        <begin position="448"/>
        <end position="460"/>
    </location>
</feature>
<name>A0A0P1BR16_9BASI</name>
<feature type="region of interest" description="Disordered" evidence="3">
    <location>
        <begin position="1"/>
        <end position="56"/>
    </location>
</feature>
<dbReference type="OrthoDB" id="2196114at2759"/>
<dbReference type="CDD" id="cd00022">
    <property type="entry name" value="BIR"/>
    <property type="match status" value="1"/>
</dbReference>
<dbReference type="InterPro" id="IPR001370">
    <property type="entry name" value="BIR_rpt"/>
</dbReference>
<evidence type="ECO:0000313" key="5">
    <source>
        <dbReference type="Proteomes" id="UP000054845"/>
    </source>
</evidence>
<evidence type="ECO:0000256" key="3">
    <source>
        <dbReference type="SAM" id="MobiDB-lite"/>
    </source>
</evidence>
<dbReference type="AlphaFoldDB" id="A0A0P1BR16"/>
<keyword evidence="1" id="KW-0479">Metal-binding</keyword>
<feature type="compositionally biased region" description="Basic residues" evidence="3">
    <location>
        <begin position="308"/>
        <end position="317"/>
    </location>
</feature>
<dbReference type="InterPro" id="IPR051190">
    <property type="entry name" value="Baculoviral_IAP"/>
</dbReference>
<dbReference type="PROSITE" id="PS50143">
    <property type="entry name" value="BIR_REPEAT_2"/>
    <property type="match status" value="2"/>
</dbReference>
<dbReference type="PANTHER" id="PTHR46771:SF5">
    <property type="entry name" value="DETERIN"/>
    <property type="match status" value="1"/>
</dbReference>
<dbReference type="STRING" id="401625.A0A0P1BR16"/>
<keyword evidence="5" id="KW-1185">Reference proteome</keyword>
<evidence type="ECO:0000313" key="4">
    <source>
        <dbReference type="EMBL" id="CEH19092.1"/>
    </source>
</evidence>
<feature type="compositionally biased region" description="Low complexity" evidence="3">
    <location>
        <begin position="19"/>
        <end position="29"/>
    </location>
</feature>
<feature type="region of interest" description="Disordered" evidence="3">
    <location>
        <begin position="237"/>
        <end position="256"/>
    </location>
</feature>
<dbReference type="SMART" id="SM00238">
    <property type="entry name" value="BIR"/>
    <property type="match status" value="2"/>
</dbReference>
<feature type="compositionally biased region" description="Polar residues" evidence="3">
    <location>
        <begin position="547"/>
        <end position="562"/>
    </location>
</feature>
<dbReference type="Proteomes" id="UP000054845">
    <property type="component" value="Unassembled WGS sequence"/>
</dbReference>
<sequence length="641" mass="69667">MEMLSHEARRATFDDEGASARAGSRAAGGTSKRKGATGSSAALTWPHTGKSKYPSPSQLAAAGFHFSPTHSSPDRCLHIFCEAAVEDWKDGEEASDRLMEMMADCPFAKIVLSARAADKGNKLWRESEENVELLPSSNEMYEARKATFGDAWPHDGKRGWKPTSAKLAKAGFHFTPAPDEEDEADRATCIYCDRALGGWEKADDPIEEHRRREPECPYFTATLHPVDTLEVDVATESASRRKVAASKKTTRSDQVEEDVIANADTVESAVDTGSEVPRRRTGRKKTVAEAAEAPSAPSIAKSKVARSVSRKGTRAARGHGAADEEEQDDGEGVAVDAQETTEREPTQKPTKEAPSLARSVRGRTEAAKVEAEEASADEVKSGSTPSDTTSKATALHVPSETPARVTRSASGVTKPSRRSLESAASLAAAEGPGAVPLSPDATRRKTKAAKDEPCRERHNDDEEAVPLDSLTEKELERAAQAGKKAVKPQRSVSSLRSKAQAEQEHTPRAMKSSQRSASKAEAARLETGELQASDRKFASIPRRSPFASLSRQNEQSKQMGLDVQSNTWRTALKKLEQLPTLMPEDENLTVDEWLNRQMQAAIEELKAEGQMKVEALKKRIEEQRRMTELILRGQVPAAAAS</sequence>
<accession>A0A0P1BR16</accession>
<feature type="compositionally biased region" description="Polar residues" evidence="3">
    <location>
        <begin position="382"/>
        <end position="392"/>
    </location>
</feature>
<feature type="compositionally biased region" description="Low complexity" evidence="3">
    <location>
        <begin position="421"/>
        <end position="434"/>
    </location>
</feature>
<proteinExistence type="predicted"/>
<dbReference type="Gene3D" id="1.10.1170.10">
    <property type="entry name" value="Inhibitor Of Apoptosis Protein (2mihbC-IAP-1), Chain A"/>
    <property type="match status" value="2"/>
</dbReference>
<protein>
    <submittedName>
        <fullName evidence="4">Apoptosis inhibitor IAP1 and related BIR domain proteins</fullName>
    </submittedName>
</protein>
<feature type="compositionally biased region" description="Basic and acidic residues" evidence="3">
    <location>
        <begin position="521"/>
        <end position="537"/>
    </location>
</feature>
<feature type="compositionally biased region" description="Basic and acidic residues" evidence="3">
    <location>
        <begin position="340"/>
        <end position="351"/>
    </location>
</feature>
<dbReference type="SUPFAM" id="SSF57924">
    <property type="entry name" value="Inhibitor of apoptosis (IAP) repeat"/>
    <property type="match status" value="2"/>
</dbReference>
<feature type="compositionally biased region" description="Basic and acidic residues" evidence="3">
    <location>
        <begin position="1"/>
        <end position="13"/>
    </location>
</feature>
<evidence type="ECO:0000256" key="1">
    <source>
        <dbReference type="ARBA" id="ARBA00022723"/>
    </source>
</evidence>
<feature type="compositionally biased region" description="Low complexity" evidence="3">
    <location>
        <begin position="288"/>
        <end position="302"/>
    </location>
</feature>
<dbReference type="GO" id="GO:0046872">
    <property type="term" value="F:metal ion binding"/>
    <property type="evidence" value="ECO:0007669"/>
    <property type="project" value="UniProtKB-KW"/>
</dbReference>
<feature type="region of interest" description="Disordered" evidence="3">
    <location>
        <begin position="269"/>
        <end position="562"/>
    </location>
</feature>
<feature type="compositionally biased region" description="Basic residues" evidence="3">
    <location>
        <begin position="240"/>
        <end position="249"/>
    </location>
</feature>
<keyword evidence="2" id="KW-0862">Zinc</keyword>